<evidence type="ECO:0000256" key="3">
    <source>
        <dbReference type="ARBA" id="ARBA00023163"/>
    </source>
</evidence>
<keyword evidence="1" id="KW-0805">Transcription regulation</keyword>
<dbReference type="RefSeq" id="WP_345587519.1">
    <property type="nucleotide sequence ID" value="NZ_BAABJG010000010.1"/>
</dbReference>
<dbReference type="PRINTS" id="PR00035">
    <property type="entry name" value="HTHGNTR"/>
</dbReference>
<organism evidence="6 7">
    <name type="scientific">Paenibacillus vulneris</name>
    <dbReference type="NCBI Taxonomy" id="1133364"/>
    <lineage>
        <taxon>Bacteria</taxon>
        <taxon>Bacillati</taxon>
        <taxon>Bacillota</taxon>
        <taxon>Bacilli</taxon>
        <taxon>Bacillales</taxon>
        <taxon>Paenibacillaceae</taxon>
        <taxon>Paenibacillus</taxon>
    </lineage>
</organism>
<dbReference type="EMBL" id="JBHTLU010000047">
    <property type="protein sequence ID" value="MFD1224721.1"/>
    <property type="molecule type" value="Genomic_DNA"/>
</dbReference>
<dbReference type="InterPro" id="IPR036388">
    <property type="entry name" value="WH-like_DNA-bd_sf"/>
</dbReference>
<keyword evidence="3" id="KW-0804">Transcription</keyword>
<evidence type="ECO:0000256" key="1">
    <source>
        <dbReference type="ARBA" id="ARBA00023015"/>
    </source>
</evidence>
<dbReference type="CDD" id="cd07377">
    <property type="entry name" value="WHTH_GntR"/>
    <property type="match status" value="1"/>
</dbReference>
<evidence type="ECO:0000259" key="5">
    <source>
        <dbReference type="PROSITE" id="PS50949"/>
    </source>
</evidence>
<dbReference type="Proteomes" id="UP001597180">
    <property type="component" value="Unassembled WGS sequence"/>
</dbReference>
<dbReference type="SUPFAM" id="SSF46785">
    <property type="entry name" value="Winged helix' DNA-binding domain"/>
    <property type="match status" value="1"/>
</dbReference>
<dbReference type="InterPro" id="IPR008920">
    <property type="entry name" value="TF_FadR/GntR_C"/>
</dbReference>
<gene>
    <name evidence="6" type="ORF">ACFQ4B_31885</name>
</gene>
<reference evidence="7" key="1">
    <citation type="journal article" date="2019" name="Int. J. Syst. Evol. Microbiol.">
        <title>The Global Catalogue of Microorganisms (GCM) 10K type strain sequencing project: providing services to taxonomists for standard genome sequencing and annotation.</title>
        <authorList>
            <consortium name="The Broad Institute Genomics Platform"/>
            <consortium name="The Broad Institute Genome Sequencing Center for Infectious Disease"/>
            <person name="Wu L."/>
            <person name="Ma J."/>
        </authorList>
    </citation>
    <scope>NUCLEOTIDE SEQUENCE [LARGE SCALE GENOMIC DNA]</scope>
    <source>
        <strain evidence="7">CCUG 53270</strain>
    </source>
</reference>
<dbReference type="SMART" id="SM00895">
    <property type="entry name" value="FCD"/>
    <property type="match status" value="1"/>
</dbReference>
<dbReference type="SUPFAM" id="SSF48008">
    <property type="entry name" value="GntR ligand-binding domain-like"/>
    <property type="match status" value="1"/>
</dbReference>
<proteinExistence type="predicted"/>
<feature type="domain" description="HTH gntR-type" evidence="5">
    <location>
        <begin position="12"/>
        <end position="79"/>
    </location>
</feature>
<feature type="coiled-coil region" evidence="4">
    <location>
        <begin position="175"/>
        <end position="202"/>
    </location>
</feature>
<evidence type="ECO:0000256" key="4">
    <source>
        <dbReference type="SAM" id="Coils"/>
    </source>
</evidence>
<protein>
    <submittedName>
        <fullName evidence="6">GntR family transcriptional regulator</fullName>
    </submittedName>
</protein>
<comment type="caution">
    <text evidence="6">The sequence shown here is derived from an EMBL/GenBank/DDBJ whole genome shotgun (WGS) entry which is preliminary data.</text>
</comment>
<dbReference type="PANTHER" id="PTHR43537">
    <property type="entry name" value="TRANSCRIPTIONAL REGULATOR, GNTR FAMILY"/>
    <property type="match status" value="1"/>
</dbReference>
<dbReference type="InterPro" id="IPR036390">
    <property type="entry name" value="WH_DNA-bd_sf"/>
</dbReference>
<sequence length="216" mass="24927">MKFNMNPIVKPTTTKERVYNEIKKVILNGYISSKEVFTEVQLADSLNTSRTPVREALLDLMKEGLITSVPRKGMSIRKVTDKEIEQIFIVRASIESEVMKKLAETITEQQLKQLKISCDQQEKAMRDNDEVTFIHLDQQFHSTLIHLAGFELIEQILLSFHNLSQLIGLKAIKRNNRMQEVLQEHRKILSTLEQRNAEAAVQTMVEHLQRTKQSIG</sequence>
<accession>A0ABW3UWI9</accession>
<dbReference type="SMART" id="SM00345">
    <property type="entry name" value="HTH_GNTR"/>
    <property type="match status" value="1"/>
</dbReference>
<evidence type="ECO:0000313" key="6">
    <source>
        <dbReference type="EMBL" id="MFD1224721.1"/>
    </source>
</evidence>
<dbReference type="Gene3D" id="1.10.10.10">
    <property type="entry name" value="Winged helix-like DNA-binding domain superfamily/Winged helix DNA-binding domain"/>
    <property type="match status" value="1"/>
</dbReference>
<dbReference type="Pfam" id="PF07729">
    <property type="entry name" value="FCD"/>
    <property type="match status" value="1"/>
</dbReference>
<name>A0ABW3UWI9_9BACL</name>
<keyword evidence="2" id="KW-0238">DNA-binding</keyword>
<dbReference type="PANTHER" id="PTHR43537:SF51">
    <property type="entry name" value="HTH-TYPE TRANSCRIPTIONAL REGULATOR LGOR-RELATED"/>
    <property type="match status" value="1"/>
</dbReference>
<dbReference type="PROSITE" id="PS50949">
    <property type="entry name" value="HTH_GNTR"/>
    <property type="match status" value="1"/>
</dbReference>
<dbReference type="InterPro" id="IPR011711">
    <property type="entry name" value="GntR_C"/>
</dbReference>
<dbReference type="InterPro" id="IPR000524">
    <property type="entry name" value="Tscrpt_reg_HTH_GntR"/>
</dbReference>
<dbReference type="Pfam" id="PF00392">
    <property type="entry name" value="GntR"/>
    <property type="match status" value="1"/>
</dbReference>
<evidence type="ECO:0000313" key="7">
    <source>
        <dbReference type="Proteomes" id="UP001597180"/>
    </source>
</evidence>
<keyword evidence="4" id="KW-0175">Coiled coil</keyword>
<keyword evidence="7" id="KW-1185">Reference proteome</keyword>
<dbReference type="Gene3D" id="1.20.120.530">
    <property type="entry name" value="GntR ligand-binding domain-like"/>
    <property type="match status" value="1"/>
</dbReference>
<evidence type="ECO:0000256" key="2">
    <source>
        <dbReference type="ARBA" id="ARBA00023125"/>
    </source>
</evidence>